<evidence type="ECO:0000256" key="4">
    <source>
        <dbReference type="ARBA" id="ARBA00022490"/>
    </source>
</evidence>
<organism evidence="12 13">
    <name type="scientific">Syphacia muris</name>
    <dbReference type="NCBI Taxonomy" id="451379"/>
    <lineage>
        <taxon>Eukaryota</taxon>
        <taxon>Metazoa</taxon>
        <taxon>Ecdysozoa</taxon>
        <taxon>Nematoda</taxon>
        <taxon>Chromadorea</taxon>
        <taxon>Rhabditida</taxon>
        <taxon>Spirurina</taxon>
        <taxon>Oxyuridomorpha</taxon>
        <taxon>Oxyuroidea</taxon>
        <taxon>Oxyuridae</taxon>
        <taxon>Syphacia</taxon>
    </lineage>
</organism>
<feature type="domain" description="RRM" evidence="10">
    <location>
        <begin position="21"/>
        <end position="99"/>
    </location>
</feature>
<dbReference type="FunFam" id="3.30.70.330:FF:000003">
    <property type="entry name" value="Polyadenylate-binding protein"/>
    <property type="match status" value="1"/>
</dbReference>
<accession>A0A0N5APU8</accession>
<dbReference type="InterPro" id="IPR036053">
    <property type="entry name" value="PABP-dom"/>
</dbReference>
<dbReference type="CDD" id="cd12381">
    <property type="entry name" value="RRM4_I_PABPs"/>
    <property type="match status" value="1"/>
</dbReference>
<feature type="domain" description="RRM" evidence="10">
    <location>
        <begin position="109"/>
        <end position="186"/>
    </location>
</feature>
<evidence type="ECO:0000256" key="5">
    <source>
        <dbReference type="ARBA" id="ARBA00022737"/>
    </source>
</evidence>
<dbReference type="Pfam" id="PF00076">
    <property type="entry name" value="RRM_1"/>
    <property type="match status" value="4"/>
</dbReference>
<dbReference type="GO" id="GO:0003723">
    <property type="term" value="F:RNA binding"/>
    <property type="evidence" value="ECO:0007669"/>
    <property type="project" value="UniProtKB-UniRule"/>
</dbReference>
<dbReference type="NCBIfam" id="TIGR01628">
    <property type="entry name" value="PABP-1234"/>
    <property type="match status" value="1"/>
</dbReference>
<dbReference type="GO" id="GO:0005634">
    <property type="term" value="C:nucleus"/>
    <property type="evidence" value="ECO:0007669"/>
    <property type="project" value="UniProtKB-SubCell"/>
</dbReference>
<dbReference type="InterPro" id="IPR034364">
    <property type="entry name" value="PABP_RRM1"/>
</dbReference>
<dbReference type="PROSITE" id="PS50102">
    <property type="entry name" value="RRM"/>
    <property type="match status" value="4"/>
</dbReference>
<dbReference type="GO" id="GO:0005737">
    <property type="term" value="C:cytoplasm"/>
    <property type="evidence" value="ECO:0007669"/>
    <property type="project" value="UniProtKB-SubCell"/>
</dbReference>
<evidence type="ECO:0000313" key="12">
    <source>
        <dbReference type="Proteomes" id="UP000046393"/>
    </source>
</evidence>
<dbReference type="Proteomes" id="UP000046393">
    <property type="component" value="Unplaced"/>
</dbReference>
<comment type="subcellular location">
    <subcellularLocation>
        <location evidence="2 9">Cytoplasm</location>
    </subcellularLocation>
    <subcellularLocation>
        <location evidence="1">Nucleus</location>
    </subcellularLocation>
</comment>
<comment type="function">
    <text evidence="9">Binds the poly(A) tail of mRNA.</text>
</comment>
<dbReference type="InterPro" id="IPR000504">
    <property type="entry name" value="RRM_dom"/>
</dbReference>
<evidence type="ECO:0000259" key="11">
    <source>
        <dbReference type="PROSITE" id="PS51309"/>
    </source>
</evidence>
<dbReference type="CDD" id="cd12378">
    <property type="entry name" value="RRM1_I_PABPs"/>
    <property type="match status" value="1"/>
</dbReference>
<dbReference type="FunFam" id="3.30.70.330:FF:000021">
    <property type="entry name" value="Polyadenylate-binding protein"/>
    <property type="match status" value="1"/>
</dbReference>
<dbReference type="Gene3D" id="3.30.70.330">
    <property type="match status" value="4"/>
</dbReference>
<keyword evidence="12" id="KW-1185">Reference proteome</keyword>
<sequence length="657" mass="71815">MAAPAVASAPGSALNPSYPMASLYVGDLHPEVTEAMLFEKFSTAGPVLSIRVCRDAITRRSLGYAYVNFQQPADAERALDTMNFDVMYGKPIRIMWCQRDPSMRRSGAGNIFIKNLDKAIDNKAIYDTFSMFGNILSCKVANDEASNSLGYGFVHFETEEAAQKAIEKVNGMLIEGKKVYVGKFQPRAARLREIGETARRFTNVFVKNFADELDKEKLDKMFGKFGEITSSAVMTDADGKSKGFGFVAFKRPEDAEQAVKEMNDYALSSGKKLVVCRAQTKTERTAELKRRYEQQKTERMQRYQGANLYVKNLDDTVDDEVLRKNFESYGKITSAKVMRDDNGRSKGFGFVCFEKPEEAAKAVTEMNGKMICAKPLYVALAQRKEERKAQLASQFMQKLASIRLQSSGAVPGTMYTPGAGGFFMSSALQSQRTTFMPATIPGTQMRGSAPKWNSIGATAAGFGVQAPFVVQSGAYGQAGRGTARTAAATNAALRSQQYGATAAGATRPSAQTQRFVGASVIQGQQAVRSQQLTSVRPVPNNKPVQATQPMMYPTPYAAAIGRAGQIQQSSIVVGGQEPLTTEMLSQAPPQEQKQMLGERIYPLIDRICQGSDVGKITGMMLEMDNSELLMMLENEELLRSKVQEAASVLATSKGDAH</sequence>
<comment type="similarity">
    <text evidence="3 9">Belongs to the polyadenylate-binding protein type-1 family.</text>
</comment>
<dbReference type="SMART" id="SM00360">
    <property type="entry name" value="RRM"/>
    <property type="match status" value="4"/>
</dbReference>
<dbReference type="FunFam" id="3.30.70.330:FF:000091">
    <property type="entry name" value="Polyadenylate-binding protein"/>
    <property type="match status" value="1"/>
</dbReference>
<keyword evidence="5" id="KW-0677">Repeat</keyword>
<dbReference type="Gene3D" id="1.10.1900.10">
    <property type="entry name" value="c-terminal domain of poly(a) binding protein"/>
    <property type="match status" value="1"/>
</dbReference>
<feature type="domain" description="RRM" evidence="10">
    <location>
        <begin position="202"/>
        <end position="280"/>
    </location>
</feature>
<keyword evidence="7" id="KW-0539">Nucleus</keyword>
<dbReference type="CDD" id="cd12380">
    <property type="entry name" value="RRM3_I_PABPs"/>
    <property type="match status" value="1"/>
</dbReference>
<keyword evidence="4 9" id="KW-0963">Cytoplasm</keyword>
<evidence type="ECO:0000256" key="2">
    <source>
        <dbReference type="ARBA" id="ARBA00004496"/>
    </source>
</evidence>
<dbReference type="InterPro" id="IPR003954">
    <property type="entry name" value="RRM_euk-type"/>
</dbReference>
<dbReference type="InterPro" id="IPR045305">
    <property type="entry name" value="RRM2_I_PABPs"/>
</dbReference>
<dbReference type="PROSITE" id="PS51309">
    <property type="entry name" value="PABC"/>
    <property type="match status" value="1"/>
</dbReference>
<dbReference type="STRING" id="451379.A0A0N5APU8"/>
<protein>
    <recommendedName>
        <fullName evidence="9">Polyadenylate-binding protein</fullName>
        <shortName evidence="9">PABP</shortName>
    </recommendedName>
</protein>
<dbReference type="SMART" id="SM00517">
    <property type="entry name" value="PolyA"/>
    <property type="match status" value="1"/>
</dbReference>
<proteinExistence type="inferred from homology"/>
<dbReference type="PANTHER" id="PTHR24012">
    <property type="entry name" value="RNA BINDING PROTEIN"/>
    <property type="match status" value="1"/>
</dbReference>
<dbReference type="AlphaFoldDB" id="A0A0N5APU8"/>
<dbReference type="InterPro" id="IPR012677">
    <property type="entry name" value="Nucleotide-bd_a/b_plait_sf"/>
</dbReference>
<dbReference type="SUPFAM" id="SSF63570">
    <property type="entry name" value="PABC (PABP) domain"/>
    <property type="match status" value="1"/>
</dbReference>
<dbReference type="CDD" id="cd12379">
    <property type="entry name" value="RRM2_I_PABPs"/>
    <property type="match status" value="1"/>
</dbReference>
<dbReference type="InterPro" id="IPR002004">
    <property type="entry name" value="PABP_HYD_C"/>
</dbReference>
<evidence type="ECO:0000313" key="13">
    <source>
        <dbReference type="WBParaSite" id="SMUV_0000668801-mRNA-1"/>
    </source>
</evidence>
<dbReference type="FunFam" id="3.30.70.330:FF:000651">
    <property type="entry name" value="Poly(A) binding protein cytoplasmic 1 like"/>
    <property type="match status" value="1"/>
</dbReference>
<evidence type="ECO:0000256" key="3">
    <source>
        <dbReference type="ARBA" id="ARBA00008557"/>
    </source>
</evidence>
<dbReference type="SMART" id="SM00361">
    <property type="entry name" value="RRM_1"/>
    <property type="match status" value="4"/>
</dbReference>
<evidence type="ECO:0000256" key="1">
    <source>
        <dbReference type="ARBA" id="ARBA00004123"/>
    </source>
</evidence>
<dbReference type="InterPro" id="IPR035979">
    <property type="entry name" value="RBD_domain_sf"/>
</dbReference>
<evidence type="ECO:0000256" key="7">
    <source>
        <dbReference type="ARBA" id="ARBA00023242"/>
    </source>
</evidence>
<evidence type="ECO:0000256" key="8">
    <source>
        <dbReference type="PROSITE-ProRule" id="PRU00176"/>
    </source>
</evidence>
<dbReference type="InterPro" id="IPR006515">
    <property type="entry name" value="PABP_1234"/>
</dbReference>
<evidence type="ECO:0000256" key="9">
    <source>
        <dbReference type="RuleBase" id="RU362004"/>
    </source>
</evidence>
<dbReference type="Pfam" id="PF00658">
    <property type="entry name" value="MLLE"/>
    <property type="match status" value="1"/>
</dbReference>
<feature type="domain" description="PABC" evidence="11">
    <location>
        <begin position="576"/>
        <end position="654"/>
    </location>
</feature>
<reference evidence="13" key="1">
    <citation type="submission" date="2017-02" db="UniProtKB">
        <authorList>
            <consortium name="WormBaseParasite"/>
        </authorList>
    </citation>
    <scope>IDENTIFICATION</scope>
</reference>
<dbReference type="WBParaSite" id="SMUV_0000668801-mRNA-1">
    <property type="protein sequence ID" value="SMUV_0000668801-mRNA-1"/>
    <property type="gene ID" value="SMUV_0000668801"/>
</dbReference>
<evidence type="ECO:0000256" key="6">
    <source>
        <dbReference type="ARBA" id="ARBA00022884"/>
    </source>
</evidence>
<keyword evidence="6 8" id="KW-0694">RNA-binding</keyword>
<dbReference type="FunFam" id="1.10.1900.10:FF:000009">
    <property type="entry name" value="Polyadenylate-binding protein"/>
    <property type="match status" value="1"/>
</dbReference>
<dbReference type="SUPFAM" id="SSF54928">
    <property type="entry name" value="RNA-binding domain, RBD"/>
    <property type="match status" value="2"/>
</dbReference>
<evidence type="ECO:0000259" key="10">
    <source>
        <dbReference type="PROSITE" id="PS50102"/>
    </source>
</evidence>
<feature type="domain" description="RRM" evidence="10">
    <location>
        <begin position="306"/>
        <end position="383"/>
    </location>
</feature>
<name>A0A0N5APU8_9BILA</name>